<keyword evidence="3" id="KW-0472">Membrane</keyword>
<comment type="caution">
    <text evidence="5">The sequence shown here is derived from an EMBL/GenBank/DDBJ whole genome shotgun (WGS) entry which is preliminary data.</text>
</comment>
<protein>
    <recommendedName>
        <fullName evidence="3">COX assembly mitochondrial protein</fullName>
    </recommendedName>
</protein>
<evidence type="ECO:0000256" key="2">
    <source>
        <dbReference type="ARBA" id="ARBA00023157"/>
    </source>
</evidence>
<comment type="subcellular location">
    <subcellularLocation>
        <location evidence="3">Mitochondrion inner membrane</location>
    </subcellularLocation>
</comment>
<comment type="function">
    <text evidence="3">Required for mitochondrial cytochrome c oxidase (COX) assembly and respiration.</text>
</comment>
<evidence type="ECO:0000256" key="1">
    <source>
        <dbReference type="ARBA" id="ARBA00007347"/>
    </source>
</evidence>
<dbReference type="Proteomes" id="UP001583193">
    <property type="component" value="Unassembled WGS sequence"/>
</dbReference>
<evidence type="ECO:0000313" key="6">
    <source>
        <dbReference type="Proteomes" id="UP001583193"/>
    </source>
</evidence>
<dbReference type="EMBL" id="JAVDPF010000044">
    <property type="protein sequence ID" value="KAL1867414.1"/>
    <property type="molecule type" value="Genomic_DNA"/>
</dbReference>
<proteinExistence type="inferred from homology"/>
<keyword evidence="3" id="KW-0999">Mitochondrion inner membrane</keyword>
<dbReference type="PROSITE" id="PS51808">
    <property type="entry name" value="CHCH"/>
    <property type="match status" value="1"/>
</dbReference>
<accession>A0ABR3WUR1</accession>
<gene>
    <name evidence="5" type="ORF">Plec18167_008687</name>
</gene>
<evidence type="ECO:0000313" key="5">
    <source>
        <dbReference type="EMBL" id="KAL1867414.1"/>
    </source>
</evidence>
<feature type="compositionally biased region" description="Low complexity" evidence="4">
    <location>
        <begin position="1"/>
        <end position="20"/>
    </location>
</feature>
<dbReference type="PANTHER" id="PTHR22977">
    <property type="entry name" value="COX ASSEMBLY MITOCHONDRIAL PROTEIN"/>
    <property type="match status" value="1"/>
</dbReference>
<comment type="similarity">
    <text evidence="1 3">Belongs to the CMC family.</text>
</comment>
<evidence type="ECO:0000256" key="4">
    <source>
        <dbReference type="SAM" id="MobiDB-lite"/>
    </source>
</evidence>
<organism evidence="5 6">
    <name type="scientific">Paecilomyces lecythidis</name>
    <dbReference type="NCBI Taxonomy" id="3004212"/>
    <lineage>
        <taxon>Eukaryota</taxon>
        <taxon>Fungi</taxon>
        <taxon>Dikarya</taxon>
        <taxon>Ascomycota</taxon>
        <taxon>Pezizomycotina</taxon>
        <taxon>Eurotiomycetes</taxon>
        <taxon>Eurotiomycetidae</taxon>
        <taxon>Eurotiales</taxon>
        <taxon>Thermoascaceae</taxon>
        <taxon>Paecilomyces</taxon>
    </lineage>
</organism>
<dbReference type="Pfam" id="PF08583">
    <property type="entry name" value="Cmc1"/>
    <property type="match status" value="1"/>
</dbReference>
<reference evidence="5 6" key="1">
    <citation type="journal article" date="2024" name="IMA Fungus">
        <title>IMA Genome - F19 : A genome assembly and annotation guide to empower mycologists, including annotated draft genome sequences of Ceratocystis pirilliformis, Diaporthe australafricana, Fusarium ophioides, Paecilomyces lecythidis, and Sporothrix stenoceras.</title>
        <authorList>
            <person name="Aylward J."/>
            <person name="Wilson A.M."/>
            <person name="Visagie C.M."/>
            <person name="Spraker J."/>
            <person name="Barnes I."/>
            <person name="Buitendag C."/>
            <person name="Ceriani C."/>
            <person name="Del Mar Angel L."/>
            <person name="du Plessis D."/>
            <person name="Fuchs T."/>
            <person name="Gasser K."/>
            <person name="Kramer D."/>
            <person name="Li W."/>
            <person name="Munsamy K."/>
            <person name="Piso A."/>
            <person name="Price J.L."/>
            <person name="Sonnekus B."/>
            <person name="Thomas C."/>
            <person name="van der Nest A."/>
            <person name="van Dijk A."/>
            <person name="van Heerden A."/>
            <person name="van Vuuren N."/>
            <person name="Yilmaz N."/>
            <person name="Duong T.A."/>
            <person name="van der Merwe N.A."/>
            <person name="Wingfield M.J."/>
            <person name="Wingfield B.D."/>
        </authorList>
    </citation>
    <scope>NUCLEOTIDE SEQUENCE [LARGE SCALE GENOMIC DNA]</scope>
    <source>
        <strain evidence="5 6">CMW 18167</strain>
    </source>
</reference>
<dbReference type="InterPro" id="IPR013892">
    <property type="entry name" value="Cyt_c_biogenesis_Cmc1-like"/>
</dbReference>
<feature type="region of interest" description="Disordered" evidence="4">
    <location>
        <begin position="1"/>
        <end position="26"/>
    </location>
</feature>
<keyword evidence="3" id="KW-0496">Mitochondrion</keyword>
<keyword evidence="2" id="KW-1015">Disulfide bond</keyword>
<dbReference type="PANTHER" id="PTHR22977:SF5">
    <property type="entry name" value="COX ASSEMBLY MITOCHONDRIAL PROTEIN HOMOLOG"/>
    <property type="match status" value="1"/>
</dbReference>
<keyword evidence="6" id="KW-1185">Reference proteome</keyword>
<name>A0ABR3WUR1_9EURO</name>
<evidence type="ECO:0000256" key="3">
    <source>
        <dbReference type="RuleBase" id="RU364104"/>
    </source>
</evidence>
<keyword evidence="3" id="KW-0143">Chaperone</keyword>
<sequence>MATASTSPGTAPTSSSSPGPQLNLRNPVPLSAAQEQQVKELYHKRVRGYCAKEIKEFAQCAVNRTVTATWVCRQQRLAMNSCMLEHAKPEEEDRAREEWFMKREERRREKEQELAAVEKRRLEVIQMMREDQERRRKLREQELQQKR</sequence>